<keyword evidence="2" id="KW-0238">DNA-binding</keyword>
<dbReference type="PANTHER" id="PTHR33744:SF1">
    <property type="entry name" value="DNA-BINDING TRANSCRIPTIONAL ACTIVATOR ADER"/>
    <property type="match status" value="1"/>
</dbReference>
<dbReference type="Proteomes" id="UP000542210">
    <property type="component" value="Unassembled WGS sequence"/>
</dbReference>
<dbReference type="GO" id="GO:0003677">
    <property type="term" value="F:DNA binding"/>
    <property type="evidence" value="ECO:0007669"/>
    <property type="project" value="UniProtKB-KW"/>
</dbReference>
<gene>
    <name evidence="2" type="ORF">BJ982_000393</name>
</gene>
<dbReference type="Pfam" id="PF13556">
    <property type="entry name" value="HTH_30"/>
    <property type="match status" value="1"/>
</dbReference>
<evidence type="ECO:0000259" key="1">
    <source>
        <dbReference type="Pfam" id="PF13556"/>
    </source>
</evidence>
<name>A0A7W7D206_9ACTN</name>
<sequence length="150" mass="16242">MSLLREIVERVGRPCAVGTAAGPANALDQTAEVARRVAQVAPLEATPRTLSGVADVFVELGAAQLPEVDHWLREIARRLASGPDLVTTLDAYYRADMNRLAAAAVLHIHPRTLDYRLQRVRELTNVDPGSVRGVRILSTTVARVLAGAWT</sequence>
<evidence type="ECO:0000313" key="2">
    <source>
        <dbReference type="EMBL" id="MBB4698849.1"/>
    </source>
</evidence>
<dbReference type="InterPro" id="IPR025736">
    <property type="entry name" value="PucR_C-HTH_dom"/>
</dbReference>
<reference evidence="2 3" key="1">
    <citation type="submission" date="2020-08" db="EMBL/GenBank/DDBJ databases">
        <title>Sequencing the genomes of 1000 actinobacteria strains.</title>
        <authorList>
            <person name="Klenk H.-P."/>
        </authorList>
    </citation>
    <scope>NUCLEOTIDE SEQUENCE [LARGE SCALE GENOMIC DNA]</scope>
    <source>
        <strain evidence="2 3">DSM 45784</strain>
    </source>
</reference>
<dbReference type="PANTHER" id="PTHR33744">
    <property type="entry name" value="CARBOHYDRATE DIACID REGULATOR"/>
    <property type="match status" value="1"/>
</dbReference>
<keyword evidence="3" id="KW-1185">Reference proteome</keyword>
<dbReference type="InterPro" id="IPR051448">
    <property type="entry name" value="CdaR-like_regulators"/>
</dbReference>
<evidence type="ECO:0000313" key="3">
    <source>
        <dbReference type="Proteomes" id="UP000542210"/>
    </source>
</evidence>
<dbReference type="Gene3D" id="1.10.10.2840">
    <property type="entry name" value="PucR C-terminal helix-turn-helix domain"/>
    <property type="match status" value="1"/>
</dbReference>
<feature type="domain" description="PucR C-terminal helix-turn-helix" evidence="1">
    <location>
        <begin position="85"/>
        <end position="132"/>
    </location>
</feature>
<accession>A0A7W7D206</accession>
<comment type="caution">
    <text evidence="2">The sequence shown here is derived from an EMBL/GenBank/DDBJ whole genome shotgun (WGS) entry which is preliminary data.</text>
</comment>
<protein>
    <submittedName>
        <fullName evidence="2">DNA-binding PucR family transcriptional regulator</fullName>
    </submittedName>
</protein>
<organism evidence="2 3">
    <name type="scientific">Sphaerisporangium siamense</name>
    <dbReference type="NCBI Taxonomy" id="795645"/>
    <lineage>
        <taxon>Bacteria</taxon>
        <taxon>Bacillati</taxon>
        <taxon>Actinomycetota</taxon>
        <taxon>Actinomycetes</taxon>
        <taxon>Streptosporangiales</taxon>
        <taxon>Streptosporangiaceae</taxon>
        <taxon>Sphaerisporangium</taxon>
    </lineage>
</organism>
<dbReference type="EMBL" id="JACHND010000001">
    <property type="protein sequence ID" value="MBB4698849.1"/>
    <property type="molecule type" value="Genomic_DNA"/>
</dbReference>
<dbReference type="RefSeq" id="WP_203959449.1">
    <property type="nucleotide sequence ID" value="NZ_BOOV01000041.1"/>
</dbReference>
<proteinExistence type="predicted"/>
<dbReference type="InterPro" id="IPR042070">
    <property type="entry name" value="PucR_C-HTH_sf"/>
</dbReference>
<dbReference type="AlphaFoldDB" id="A0A7W7D206"/>